<comment type="caution">
    <text evidence="3">The sequence shown here is derived from an EMBL/GenBank/DDBJ whole genome shotgun (WGS) entry which is preliminary data.</text>
</comment>
<feature type="region of interest" description="Disordered" evidence="1">
    <location>
        <begin position="161"/>
        <end position="190"/>
    </location>
</feature>
<evidence type="ECO:0000313" key="3">
    <source>
        <dbReference type="EMBL" id="KFI73129.1"/>
    </source>
</evidence>
<gene>
    <name evidence="3" type="ORF">BMIN_0853</name>
</gene>
<sequence length="190" mass="19380">MPVRYAITLASSVAVGFVGTFAHRMGASSNIPYGLVLALAIVGMSAWCARSRDGVVALALHLMVSSMAAWGMAMGGADGGDATTPVGFSGSGIPYFSQHVGYLWLYGLILVQVVLVVLPARFFNASGRREAGGTRGAPHGGVLSQGTDSLVVDSPVVDSEATFSPGTVSQGTDVAPQDGGNFDDGGESRL</sequence>
<feature type="transmembrane region" description="Helical" evidence="2">
    <location>
        <begin position="32"/>
        <end position="49"/>
    </location>
</feature>
<reference evidence="3 4" key="1">
    <citation type="submission" date="2014-03" db="EMBL/GenBank/DDBJ databases">
        <title>Genomics of Bifidobacteria.</title>
        <authorList>
            <person name="Ventura M."/>
            <person name="Milani C."/>
            <person name="Lugli G.A."/>
        </authorList>
    </citation>
    <scope>NUCLEOTIDE SEQUENCE [LARGE SCALE GENOMIC DNA]</scope>
    <source>
        <strain evidence="3 4">LMG 11592</strain>
    </source>
</reference>
<dbReference type="AlphaFoldDB" id="A0A087BQ29"/>
<keyword evidence="2" id="KW-1133">Transmembrane helix</keyword>
<feature type="compositionally biased region" description="Polar residues" evidence="1">
    <location>
        <begin position="161"/>
        <end position="172"/>
    </location>
</feature>
<organism evidence="3 4">
    <name type="scientific">Bifidobacterium minimum</name>
    <dbReference type="NCBI Taxonomy" id="1693"/>
    <lineage>
        <taxon>Bacteria</taxon>
        <taxon>Bacillati</taxon>
        <taxon>Actinomycetota</taxon>
        <taxon>Actinomycetes</taxon>
        <taxon>Bifidobacteriales</taxon>
        <taxon>Bifidobacteriaceae</taxon>
        <taxon>Bifidobacterium</taxon>
    </lineage>
</organism>
<proteinExistence type="predicted"/>
<name>A0A087BQ29_9BIFI</name>
<keyword evidence="2" id="KW-0812">Transmembrane</keyword>
<dbReference type="Proteomes" id="UP000029014">
    <property type="component" value="Unassembled WGS sequence"/>
</dbReference>
<evidence type="ECO:0000256" key="2">
    <source>
        <dbReference type="SAM" id="Phobius"/>
    </source>
</evidence>
<feature type="transmembrane region" description="Helical" evidence="2">
    <location>
        <begin position="56"/>
        <end position="77"/>
    </location>
</feature>
<dbReference type="STRING" id="1693.BMIN_0853"/>
<accession>A0A087BQ29</accession>
<keyword evidence="4" id="KW-1185">Reference proteome</keyword>
<protein>
    <submittedName>
        <fullName evidence="3">Alcohol dehydrogenase</fullName>
    </submittedName>
</protein>
<dbReference type="eggNOG" id="ENOG50333MW">
    <property type="taxonomic scope" value="Bacteria"/>
</dbReference>
<evidence type="ECO:0000313" key="4">
    <source>
        <dbReference type="Proteomes" id="UP000029014"/>
    </source>
</evidence>
<keyword evidence="2" id="KW-0472">Membrane</keyword>
<dbReference type="EMBL" id="JGZD01000008">
    <property type="protein sequence ID" value="KFI73129.1"/>
    <property type="molecule type" value="Genomic_DNA"/>
</dbReference>
<feature type="transmembrane region" description="Helical" evidence="2">
    <location>
        <begin position="103"/>
        <end position="123"/>
    </location>
</feature>
<evidence type="ECO:0000256" key="1">
    <source>
        <dbReference type="SAM" id="MobiDB-lite"/>
    </source>
</evidence>